<dbReference type="InterPro" id="IPR036238">
    <property type="entry name" value="Transglutaminase_C_sf"/>
</dbReference>
<feature type="active site" evidence="2">
    <location>
        <position position="286"/>
    </location>
</feature>
<accession>A0AAV8W7W0</accession>
<dbReference type="Pfam" id="PF00868">
    <property type="entry name" value="Transglut_N"/>
    <property type="match status" value="1"/>
</dbReference>
<evidence type="ECO:0000256" key="3">
    <source>
        <dbReference type="PIRSR" id="PIRSR000459-2"/>
    </source>
</evidence>
<protein>
    <recommendedName>
        <fullName evidence="4">Transglutaminase-like domain-containing protein</fullName>
    </recommendedName>
</protein>
<dbReference type="InterPro" id="IPR013808">
    <property type="entry name" value="Transglutaminase_AS"/>
</dbReference>
<dbReference type="FunFam" id="2.60.40.10:FF:000090">
    <property type="entry name" value="Protein-glutamine gamma-glutamyltransferase 2"/>
    <property type="match status" value="1"/>
</dbReference>
<evidence type="ECO:0000313" key="6">
    <source>
        <dbReference type="Proteomes" id="UP001159042"/>
    </source>
</evidence>
<keyword evidence="6" id="KW-1185">Reference proteome</keyword>
<dbReference type="PANTHER" id="PTHR11590">
    <property type="entry name" value="PROTEIN-GLUTAMINE GAMMA-GLUTAMYLTRANSFERASE"/>
    <property type="match status" value="1"/>
</dbReference>
<dbReference type="InterPro" id="IPR036985">
    <property type="entry name" value="Transglutaminase-like_sf"/>
</dbReference>
<feature type="binding site" evidence="3">
    <location>
        <position position="475"/>
    </location>
    <ligand>
        <name>Ca(2+)</name>
        <dbReference type="ChEBI" id="CHEBI:29108"/>
    </ligand>
</feature>
<dbReference type="PROSITE" id="PS00547">
    <property type="entry name" value="TRANSGLUTAMINASES"/>
    <property type="match status" value="1"/>
</dbReference>
<dbReference type="InterPro" id="IPR050779">
    <property type="entry name" value="Transglutaminase"/>
</dbReference>
<evidence type="ECO:0000313" key="5">
    <source>
        <dbReference type="EMBL" id="KAJ8922236.1"/>
    </source>
</evidence>
<dbReference type="InterPro" id="IPR008958">
    <property type="entry name" value="Transglutaminase_C"/>
</dbReference>
<name>A0AAV8W7W0_9CUCU</name>
<feature type="domain" description="Transglutaminase-like" evidence="4">
    <location>
        <begin position="278"/>
        <end position="376"/>
    </location>
</feature>
<dbReference type="FunFam" id="3.90.260.10:FF:000002">
    <property type="entry name" value="Erythrocyte membrane protein band 4.2"/>
    <property type="match status" value="1"/>
</dbReference>
<feature type="binding site" evidence="3">
    <location>
        <position position="415"/>
    </location>
    <ligand>
        <name>Ca(2+)</name>
        <dbReference type="ChEBI" id="CHEBI:29108"/>
    </ligand>
</feature>
<dbReference type="FunFam" id="2.60.40.10:FF:000171">
    <property type="entry name" value="protein-glutamine gamma-glutamyltransferase 6"/>
    <property type="match status" value="1"/>
</dbReference>
<dbReference type="InterPro" id="IPR001102">
    <property type="entry name" value="Transglutaminase_N"/>
</dbReference>
<evidence type="ECO:0000256" key="1">
    <source>
        <dbReference type="ARBA" id="ARBA00005968"/>
    </source>
</evidence>
<evidence type="ECO:0000259" key="4">
    <source>
        <dbReference type="SMART" id="SM00460"/>
    </source>
</evidence>
<dbReference type="Proteomes" id="UP001159042">
    <property type="component" value="Unassembled WGS sequence"/>
</dbReference>
<dbReference type="InterPro" id="IPR023608">
    <property type="entry name" value="Transglutaminase_animal"/>
</dbReference>
<dbReference type="SMART" id="SM00460">
    <property type="entry name" value="TGc"/>
    <property type="match status" value="1"/>
</dbReference>
<feature type="active site" evidence="2">
    <location>
        <position position="350"/>
    </location>
</feature>
<comment type="caution">
    <text evidence="5">The sequence shown here is derived from an EMBL/GenBank/DDBJ whole genome shotgun (WGS) entry which is preliminary data.</text>
</comment>
<dbReference type="InterPro" id="IPR013783">
    <property type="entry name" value="Ig-like_fold"/>
</dbReference>
<dbReference type="SUPFAM" id="SSF49309">
    <property type="entry name" value="Transglutaminase, two C-terminal domains"/>
    <property type="match status" value="2"/>
</dbReference>
<dbReference type="GO" id="GO:0046872">
    <property type="term" value="F:metal ion binding"/>
    <property type="evidence" value="ECO:0007669"/>
    <property type="project" value="UniProtKB-KW"/>
</dbReference>
<dbReference type="Gene3D" id="3.90.260.10">
    <property type="entry name" value="Transglutaminase-like"/>
    <property type="match status" value="1"/>
</dbReference>
<dbReference type="Gene3D" id="2.60.40.10">
    <property type="entry name" value="Immunoglobulins"/>
    <property type="match status" value="3"/>
</dbReference>
<feature type="active site" evidence="2">
    <location>
        <position position="373"/>
    </location>
</feature>
<feature type="binding site" evidence="3">
    <location>
        <position position="413"/>
    </location>
    <ligand>
        <name>Ca(2+)</name>
        <dbReference type="ChEBI" id="CHEBI:29108"/>
    </ligand>
</feature>
<dbReference type="AlphaFoldDB" id="A0AAV8W7W0"/>
<dbReference type="PANTHER" id="PTHR11590:SF40">
    <property type="entry name" value="HEMOCYTE PROTEIN-GLUTAMINE GAMMA-GLUTAMYLTRANSFERASE-LIKE PROTEIN"/>
    <property type="match status" value="1"/>
</dbReference>
<gene>
    <name evidence="5" type="ORF">NQ315_004173</name>
</gene>
<dbReference type="GO" id="GO:0003810">
    <property type="term" value="F:protein-glutamine gamma-glutamyltransferase activity"/>
    <property type="evidence" value="ECO:0007669"/>
    <property type="project" value="InterPro"/>
</dbReference>
<dbReference type="InterPro" id="IPR038765">
    <property type="entry name" value="Papain-like_cys_pep_sf"/>
</dbReference>
<dbReference type="PIRSF" id="PIRSF000459">
    <property type="entry name" value="TGM_EBP42"/>
    <property type="match status" value="1"/>
</dbReference>
<dbReference type="Pfam" id="PF01841">
    <property type="entry name" value="Transglut_core"/>
    <property type="match status" value="1"/>
</dbReference>
<dbReference type="Pfam" id="PF00927">
    <property type="entry name" value="Transglut_C"/>
    <property type="match status" value="2"/>
</dbReference>
<proteinExistence type="inferred from homology"/>
<dbReference type="InterPro" id="IPR002931">
    <property type="entry name" value="Transglutaminase-like"/>
</dbReference>
<feature type="non-terminal residue" evidence="5">
    <location>
        <position position="1"/>
    </location>
</feature>
<dbReference type="EMBL" id="JANEYG010000007">
    <property type="protein sequence ID" value="KAJ8922236.1"/>
    <property type="molecule type" value="Genomic_DNA"/>
</dbReference>
<organism evidence="5 6">
    <name type="scientific">Exocentrus adspersus</name>
    <dbReference type="NCBI Taxonomy" id="1586481"/>
    <lineage>
        <taxon>Eukaryota</taxon>
        <taxon>Metazoa</taxon>
        <taxon>Ecdysozoa</taxon>
        <taxon>Arthropoda</taxon>
        <taxon>Hexapoda</taxon>
        <taxon>Insecta</taxon>
        <taxon>Pterygota</taxon>
        <taxon>Neoptera</taxon>
        <taxon>Endopterygota</taxon>
        <taxon>Coleoptera</taxon>
        <taxon>Polyphaga</taxon>
        <taxon>Cucujiformia</taxon>
        <taxon>Chrysomeloidea</taxon>
        <taxon>Cerambycidae</taxon>
        <taxon>Lamiinae</taxon>
        <taxon>Acanthocinini</taxon>
        <taxon>Exocentrus</taxon>
    </lineage>
</organism>
<comment type="cofactor">
    <cofactor evidence="3">
        <name>Ca(2+)</name>
        <dbReference type="ChEBI" id="CHEBI:29108"/>
    </cofactor>
    <text evidence="3">Binds 1 Ca(2+) ion per subunit.</text>
</comment>
<comment type="similarity">
    <text evidence="1">Belongs to the transglutaminase superfamily. Transglutaminase family.</text>
</comment>
<dbReference type="SUPFAM" id="SSF81296">
    <property type="entry name" value="E set domains"/>
    <property type="match status" value="1"/>
</dbReference>
<dbReference type="SUPFAM" id="SSF54001">
    <property type="entry name" value="Cysteine proteinases"/>
    <property type="match status" value="1"/>
</dbReference>
<feature type="binding site" evidence="3">
    <location>
        <position position="470"/>
    </location>
    <ligand>
        <name>Ca(2+)</name>
        <dbReference type="ChEBI" id="CHEBI:29108"/>
    </ligand>
</feature>
<keyword evidence="3" id="KW-0106">Calcium</keyword>
<dbReference type="InterPro" id="IPR014756">
    <property type="entry name" value="Ig_E-set"/>
</dbReference>
<sequence>VFEFDMALETEAVYLFPTENSAAHKTDKYELVHDEENPIAIFRRGLKFTIAIRFANRGFDKNRDLVRLLFNYGPNPNAIKGTRGVLTIDPKKRRRIDDEQKLWLANVLNHDSDTMTLEIFAPPSIPVGLWTLQVETNILNSTDEPKIYDHENSFYFLFNPWNCHDLTYMPEERLLDEYVLTDVGKVWVGPYGTTKGREWVFGQFDACVLSATMLMLEKSGLPYTRRVKVLPGMISKMVNSNDDDGILVGRWDGKYDDGTAPSAWTGSVPILQQYLDTEAPVPYGQCWVFSGVVTTICRALGIPSRVVSNLVSAHDANATLTVDKYFNANNEELTYDPNNEMGEDSIWNYHVWNDVYMARPDLPPGYGGWQAIDATPQEVSSGFYQCGPTSLEAIRKGSVGLNYDVAFMIASVNADLMRWKEDKECEMGYSKIYCNKYHIGRFILTKAPFIFDPNGDKDRMDITNLYKAKEGTEAERLSLLNAVRGTEAAKRFYALPEPEMEDMEFDLQGENFRVIVKIKNKSDKLRHIKCSLSAASVYYTGVKAQQITREEGQFAMKPNSSEELKLVVSADDYLEKLVEYCNMKIYAIATVTETRQTWADEDDFQVLKPQININIPAEIPKKKPTTVTLRFVNPLKKVLTNCKFNISGSSLLKNQVVPYPDVKPGAVIKVDVEIIPKVEGEQKLVATFTSKQLLDIAGSAKFEVVSDDD</sequence>
<reference evidence="5 6" key="1">
    <citation type="journal article" date="2023" name="Insect Mol. Biol.">
        <title>Genome sequencing provides insights into the evolution of gene families encoding plant cell wall-degrading enzymes in longhorned beetles.</title>
        <authorList>
            <person name="Shin N.R."/>
            <person name="Okamura Y."/>
            <person name="Kirsch R."/>
            <person name="Pauchet Y."/>
        </authorList>
    </citation>
    <scope>NUCLEOTIDE SEQUENCE [LARGE SCALE GENOMIC DNA]</scope>
    <source>
        <strain evidence="5">EAD_L_NR</strain>
    </source>
</reference>
<evidence type="ECO:0000256" key="2">
    <source>
        <dbReference type="PIRSR" id="PIRSR000459-1"/>
    </source>
</evidence>
<keyword evidence="3" id="KW-0479">Metal-binding</keyword>